<accession>A0ACB6RCD4</accession>
<reference evidence="1" key="1">
    <citation type="journal article" date="2020" name="Stud. Mycol.">
        <title>101 Dothideomycetes genomes: a test case for predicting lifestyles and emergence of pathogens.</title>
        <authorList>
            <person name="Haridas S."/>
            <person name="Albert R."/>
            <person name="Binder M."/>
            <person name="Bloem J."/>
            <person name="Labutti K."/>
            <person name="Salamov A."/>
            <person name="Andreopoulos B."/>
            <person name="Baker S."/>
            <person name="Barry K."/>
            <person name="Bills G."/>
            <person name="Bluhm B."/>
            <person name="Cannon C."/>
            <person name="Castanera R."/>
            <person name="Culley D."/>
            <person name="Daum C."/>
            <person name="Ezra D."/>
            <person name="Gonzalez J."/>
            <person name="Henrissat B."/>
            <person name="Kuo A."/>
            <person name="Liang C."/>
            <person name="Lipzen A."/>
            <person name="Lutzoni F."/>
            <person name="Magnuson J."/>
            <person name="Mondo S."/>
            <person name="Nolan M."/>
            <person name="Ohm R."/>
            <person name="Pangilinan J."/>
            <person name="Park H.-J."/>
            <person name="Ramirez L."/>
            <person name="Alfaro M."/>
            <person name="Sun H."/>
            <person name="Tritt A."/>
            <person name="Yoshinaga Y."/>
            <person name="Zwiers L.-H."/>
            <person name="Turgeon B."/>
            <person name="Goodwin S."/>
            <person name="Spatafora J."/>
            <person name="Crous P."/>
            <person name="Grigoriev I."/>
        </authorList>
    </citation>
    <scope>NUCLEOTIDE SEQUENCE</scope>
    <source>
        <strain evidence="1">ATCC 200398</strain>
    </source>
</reference>
<keyword evidence="2" id="KW-1185">Reference proteome</keyword>
<organism evidence="1 2">
    <name type="scientific">Lindgomyces ingoldianus</name>
    <dbReference type="NCBI Taxonomy" id="673940"/>
    <lineage>
        <taxon>Eukaryota</taxon>
        <taxon>Fungi</taxon>
        <taxon>Dikarya</taxon>
        <taxon>Ascomycota</taxon>
        <taxon>Pezizomycotina</taxon>
        <taxon>Dothideomycetes</taxon>
        <taxon>Pleosporomycetidae</taxon>
        <taxon>Pleosporales</taxon>
        <taxon>Lindgomycetaceae</taxon>
        <taxon>Lindgomyces</taxon>
    </lineage>
</organism>
<evidence type="ECO:0000313" key="1">
    <source>
        <dbReference type="EMBL" id="KAF2476988.1"/>
    </source>
</evidence>
<dbReference type="Proteomes" id="UP000799755">
    <property type="component" value="Unassembled WGS sequence"/>
</dbReference>
<sequence length="114" mass="13157">MRESPLPKVKVPLFWKQVSLAKLSLLTPGYGNLATQNGRRQPLKGKSEENNWTRGFSSSHDSRMCHHTMIMRRHHSRMHLSTQYISMQFLMSLVPHIASHLAFLNTCSTNIIRD</sequence>
<name>A0ACB6RCD4_9PLEO</name>
<proteinExistence type="predicted"/>
<protein>
    <submittedName>
        <fullName evidence="1">Uncharacterized protein</fullName>
    </submittedName>
</protein>
<comment type="caution">
    <text evidence="1">The sequence shown here is derived from an EMBL/GenBank/DDBJ whole genome shotgun (WGS) entry which is preliminary data.</text>
</comment>
<gene>
    <name evidence="1" type="ORF">BDR25DRAFT_390671</name>
</gene>
<dbReference type="EMBL" id="MU003493">
    <property type="protein sequence ID" value="KAF2476988.1"/>
    <property type="molecule type" value="Genomic_DNA"/>
</dbReference>
<evidence type="ECO:0000313" key="2">
    <source>
        <dbReference type="Proteomes" id="UP000799755"/>
    </source>
</evidence>